<keyword evidence="5" id="KW-0012">Acyltransferase</keyword>
<dbReference type="EMBL" id="BOQP01000051">
    <property type="protein sequence ID" value="GIM82467.1"/>
    <property type="molecule type" value="Genomic_DNA"/>
</dbReference>
<dbReference type="Gene3D" id="2.40.440.10">
    <property type="entry name" value="L,D-transpeptidase catalytic domain-like"/>
    <property type="match status" value="1"/>
</dbReference>
<dbReference type="AlphaFoldDB" id="A0A919T094"/>
<dbReference type="InterPro" id="IPR038063">
    <property type="entry name" value="Transpep_catalytic_dom"/>
</dbReference>
<evidence type="ECO:0000256" key="5">
    <source>
        <dbReference type="ARBA" id="ARBA00023315"/>
    </source>
</evidence>
<comment type="pathway">
    <text evidence="1 7">Cell wall biogenesis; peptidoglycan biosynthesis.</text>
</comment>
<evidence type="ECO:0000256" key="6">
    <source>
        <dbReference type="ARBA" id="ARBA00023316"/>
    </source>
</evidence>
<keyword evidence="6 7" id="KW-0961">Cell wall biogenesis/degradation</keyword>
<evidence type="ECO:0000256" key="7">
    <source>
        <dbReference type="PROSITE-ProRule" id="PRU01373"/>
    </source>
</evidence>
<gene>
    <name evidence="10" type="ORF">Aco04nite_81630</name>
</gene>
<sequence length="417" mass="43573">MVRRRGVILGAVGVGAAAGLAAAGCSSSGKAAGGTPQAASNAAEVGAWSAPPTAQPISLTVSPKAGAAKVSPTENISVAVEGGTLKSVSVVAGSKKISGELQADGATWRSTGTLAYGKTYKVNASIVDSLGAEVKKTSTFTTLKPGKVASVTFQANGLNVLRTGGTYGMGQPVIVAFSKSVSKKSAAEKAITVETSPAVDGKFFWVSDSIVHWRPAKYWKKGTTINVKVDAFGVNLGNGVYGAAAKKTDFKIGRQLLAITDNNTHRTKVYIDGEMVRDMASSTGRGGYSKAADGSQLHFWTNSGPHVVLSKEKSHSMSSASYGLTDPKDPNYYAPEIVKLCTRISYSGEFLHAAPWNKSLGRANLSHGCVNLSVADAQWVYDNFILGDVVDVRHTPKSLAVWNGLGDWTVSYDKYGA</sequence>
<dbReference type="InterPro" id="IPR050979">
    <property type="entry name" value="LD-transpeptidase"/>
</dbReference>
<keyword evidence="11" id="KW-1185">Reference proteome</keyword>
<evidence type="ECO:0000256" key="8">
    <source>
        <dbReference type="SAM" id="SignalP"/>
    </source>
</evidence>
<keyword evidence="4 7" id="KW-0573">Peptidoglycan synthesis</keyword>
<dbReference type="PANTHER" id="PTHR30582:SF2">
    <property type="entry name" value="L,D-TRANSPEPTIDASE YCIB-RELATED"/>
    <property type="match status" value="1"/>
</dbReference>
<dbReference type="InterPro" id="IPR041280">
    <property type="entry name" value="Big_10"/>
</dbReference>
<dbReference type="GO" id="GO:0071972">
    <property type="term" value="F:peptidoglycan L,D-transpeptidase activity"/>
    <property type="evidence" value="ECO:0007669"/>
    <property type="project" value="TreeGrafter"/>
</dbReference>
<dbReference type="Gene3D" id="2.60.40.3710">
    <property type="match status" value="1"/>
</dbReference>
<keyword evidence="2" id="KW-0808">Transferase</keyword>
<feature type="domain" description="L,D-TPase catalytic" evidence="9">
    <location>
        <begin position="256"/>
        <end position="393"/>
    </location>
</feature>
<keyword evidence="8" id="KW-0732">Signal</keyword>
<dbReference type="InterPro" id="IPR005490">
    <property type="entry name" value="LD_TPept_cat_dom"/>
</dbReference>
<dbReference type="SUPFAM" id="SSF141523">
    <property type="entry name" value="L,D-transpeptidase catalytic domain-like"/>
    <property type="match status" value="1"/>
</dbReference>
<dbReference type="RefSeq" id="WP_213002536.1">
    <property type="nucleotide sequence ID" value="NZ_BAAATW010000002.1"/>
</dbReference>
<dbReference type="PROSITE" id="PS51257">
    <property type="entry name" value="PROKAR_LIPOPROTEIN"/>
    <property type="match status" value="1"/>
</dbReference>
<evidence type="ECO:0000256" key="4">
    <source>
        <dbReference type="ARBA" id="ARBA00022984"/>
    </source>
</evidence>
<dbReference type="GO" id="GO:0005576">
    <property type="term" value="C:extracellular region"/>
    <property type="evidence" value="ECO:0007669"/>
    <property type="project" value="TreeGrafter"/>
</dbReference>
<evidence type="ECO:0000259" key="9">
    <source>
        <dbReference type="PROSITE" id="PS52029"/>
    </source>
</evidence>
<protein>
    <recommendedName>
        <fullName evidence="9">L,D-TPase catalytic domain-containing protein</fullName>
    </recommendedName>
</protein>
<name>A0A919T094_9ACTN</name>
<evidence type="ECO:0000256" key="3">
    <source>
        <dbReference type="ARBA" id="ARBA00022960"/>
    </source>
</evidence>
<evidence type="ECO:0000313" key="11">
    <source>
        <dbReference type="Proteomes" id="UP000680865"/>
    </source>
</evidence>
<evidence type="ECO:0000256" key="2">
    <source>
        <dbReference type="ARBA" id="ARBA00022679"/>
    </source>
</evidence>
<evidence type="ECO:0000313" key="10">
    <source>
        <dbReference type="EMBL" id="GIM82467.1"/>
    </source>
</evidence>
<feature type="active site" description="Proton donor/acceptor" evidence="7">
    <location>
        <position position="352"/>
    </location>
</feature>
<organism evidence="10 11">
    <name type="scientific">Winogradskya consettensis</name>
    <dbReference type="NCBI Taxonomy" id="113560"/>
    <lineage>
        <taxon>Bacteria</taxon>
        <taxon>Bacillati</taxon>
        <taxon>Actinomycetota</taxon>
        <taxon>Actinomycetes</taxon>
        <taxon>Micromonosporales</taxon>
        <taxon>Micromonosporaceae</taxon>
        <taxon>Winogradskya</taxon>
    </lineage>
</organism>
<dbReference type="CDD" id="cd13432">
    <property type="entry name" value="LDT_IgD_like_2"/>
    <property type="match status" value="1"/>
</dbReference>
<feature type="chain" id="PRO_5037595817" description="L,D-TPase catalytic domain-containing protein" evidence="8">
    <location>
        <begin position="32"/>
        <end position="417"/>
    </location>
</feature>
<dbReference type="PROSITE" id="PS52029">
    <property type="entry name" value="LD_TPASE"/>
    <property type="match status" value="1"/>
</dbReference>
<feature type="active site" description="Nucleophile" evidence="7">
    <location>
        <position position="369"/>
    </location>
</feature>
<dbReference type="CDD" id="cd16913">
    <property type="entry name" value="YkuD_like"/>
    <property type="match status" value="1"/>
</dbReference>
<feature type="signal peptide" evidence="8">
    <location>
        <begin position="1"/>
        <end position="31"/>
    </location>
</feature>
<proteinExistence type="predicted"/>
<dbReference type="Gene3D" id="2.60.40.3780">
    <property type="match status" value="1"/>
</dbReference>
<accession>A0A919T094</accession>
<comment type="caution">
    <text evidence="10">The sequence shown here is derived from an EMBL/GenBank/DDBJ whole genome shotgun (WGS) entry which is preliminary data.</text>
</comment>
<dbReference type="Pfam" id="PF17964">
    <property type="entry name" value="Big_10"/>
    <property type="match status" value="1"/>
</dbReference>
<dbReference type="PANTHER" id="PTHR30582">
    <property type="entry name" value="L,D-TRANSPEPTIDASE"/>
    <property type="match status" value="1"/>
</dbReference>
<reference evidence="10" key="1">
    <citation type="submission" date="2021-03" db="EMBL/GenBank/DDBJ databases">
        <title>Whole genome shotgun sequence of Actinoplanes consettensis NBRC 14913.</title>
        <authorList>
            <person name="Komaki H."/>
            <person name="Tamura T."/>
        </authorList>
    </citation>
    <scope>NUCLEOTIDE SEQUENCE</scope>
    <source>
        <strain evidence="10">NBRC 14913</strain>
    </source>
</reference>
<dbReference type="Pfam" id="PF03734">
    <property type="entry name" value="YkuD"/>
    <property type="match status" value="1"/>
</dbReference>
<dbReference type="GO" id="GO:0071555">
    <property type="term" value="P:cell wall organization"/>
    <property type="evidence" value="ECO:0007669"/>
    <property type="project" value="UniProtKB-UniRule"/>
</dbReference>
<dbReference type="GO" id="GO:0016746">
    <property type="term" value="F:acyltransferase activity"/>
    <property type="evidence" value="ECO:0007669"/>
    <property type="project" value="UniProtKB-KW"/>
</dbReference>
<dbReference type="Proteomes" id="UP000680865">
    <property type="component" value="Unassembled WGS sequence"/>
</dbReference>
<dbReference type="GO" id="GO:0008360">
    <property type="term" value="P:regulation of cell shape"/>
    <property type="evidence" value="ECO:0007669"/>
    <property type="project" value="UniProtKB-UniRule"/>
</dbReference>
<keyword evidence="3 7" id="KW-0133">Cell shape</keyword>
<dbReference type="GO" id="GO:0018104">
    <property type="term" value="P:peptidoglycan-protein cross-linking"/>
    <property type="evidence" value="ECO:0007669"/>
    <property type="project" value="TreeGrafter"/>
</dbReference>
<evidence type="ECO:0000256" key="1">
    <source>
        <dbReference type="ARBA" id="ARBA00004752"/>
    </source>
</evidence>